<accession>A0A0C2CW15</accession>
<organism evidence="2 3">
    <name type="scientific">Enhygromyxa salina</name>
    <dbReference type="NCBI Taxonomy" id="215803"/>
    <lineage>
        <taxon>Bacteria</taxon>
        <taxon>Pseudomonadati</taxon>
        <taxon>Myxococcota</taxon>
        <taxon>Polyangia</taxon>
        <taxon>Nannocystales</taxon>
        <taxon>Nannocystaceae</taxon>
        <taxon>Enhygromyxa</taxon>
    </lineage>
</organism>
<name>A0A0C2CW15_9BACT</name>
<dbReference type="RefSeq" id="WP_052551963.1">
    <property type="nucleotide sequence ID" value="NZ_JMCC02000058.1"/>
</dbReference>
<keyword evidence="2" id="KW-0326">Glycosidase</keyword>
<dbReference type="PROSITE" id="PS51257">
    <property type="entry name" value="PROKAR_LIPOPROTEIN"/>
    <property type="match status" value="1"/>
</dbReference>
<dbReference type="Gene3D" id="2.60.120.200">
    <property type="match status" value="1"/>
</dbReference>
<evidence type="ECO:0000256" key="1">
    <source>
        <dbReference type="SAM" id="MobiDB-lite"/>
    </source>
</evidence>
<sequence length="350" mass="37366">MKFSRIGVCVGLVFGLGCTDEPAAEGDTMTTAETGDGDGDPGDGDGDGDPGDGDGDGDSGDGDGDGDSGDGDGDGDSGDGDGDGDGDPLECSDPAPEWIFCDDFESDGPMVADGRYFEYGDDEGDVVVTPGAGYGGSQGIRTHFEAGEVEAGGMKLGFGRNPNGYMNKGIRPNEDFREIWYRMYLRNDDGWTGNPAKLSRATIFSSADDWSQAMIAHLWSDGNERLLLDPVSCIENGQVVCQGYNDFANMSWLGNLSGQTPVFSTALSGQWFCVEAHVKLNDPGMQNGVQEFWINGELEARRDEMDFVGTWTEYGINAVFFENYWNDGSAQDQGRDFDNIVVSTAPIGCL</sequence>
<dbReference type="AlphaFoldDB" id="A0A0C2CW15"/>
<feature type="compositionally biased region" description="Acidic residues" evidence="1">
    <location>
        <begin position="35"/>
        <end position="90"/>
    </location>
</feature>
<gene>
    <name evidence="2" type="ORF">DB30_05770</name>
</gene>
<dbReference type="GO" id="GO:0016798">
    <property type="term" value="F:hydrolase activity, acting on glycosyl bonds"/>
    <property type="evidence" value="ECO:0007669"/>
    <property type="project" value="UniProtKB-KW"/>
</dbReference>
<comment type="caution">
    <text evidence="2">The sequence shown here is derived from an EMBL/GenBank/DDBJ whole genome shotgun (WGS) entry which is preliminary data.</text>
</comment>
<keyword evidence="2" id="KW-0858">Xylan degradation</keyword>
<keyword evidence="2" id="KW-0624">Polysaccharide degradation</keyword>
<dbReference type="GO" id="GO:0045493">
    <property type="term" value="P:xylan catabolic process"/>
    <property type="evidence" value="ECO:0007669"/>
    <property type="project" value="UniProtKB-KW"/>
</dbReference>
<protein>
    <submittedName>
        <fullName evidence="2">Endo-1,4-beta-xylanase A</fullName>
    </submittedName>
</protein>
<dbReference type="EMBL" id="JMCC02000058">
    <property type="protein sequence ID" value="KIG15226.1"/>
    <property type="molecule type" value="Genomic_DNA"/>
</dbReference>
<reference evidence="2 3" key="1">
    <citation type="submission" date="2014-12" db="EMBL/GenBank/DDBJ databases">
        <title>Genome assembly of Enhygromyxa salina DSM 15201.</title>
        <authorList>
            <person name="Sharma G."/>
            <person name="Subramanian S."/>
        </authorList>
    </citation>
    <scope>NUCLEOTIDE SEQUENCE [LARGE SCALE GENOMIC DNA]</scope>
    <source>
        <strain evidence="2 3">DSM 15201</strain>
    </source>
</reference>
<proteinExistence type="predicted"/>
<feature type="region of interest" description="Disordered" evidence="1">
    <location>
        <begin position="19"/>
        <end position="102"/>
    </location>
</feature>
<evidence type="ECO:0000313" key="2">
    <source>
        <dbReference type="EMBL" id="KIG15226.1"/>
    </source>
</evidence>
<keyword evidence="2" id="KW-0119">Carbohydrate metabolism</keyword>
<evidence type="ECO:0000313" key="3">
    <source>
        <dbReference type="Proteomes" id="UP000031599"/>
    </source>
</evidence>
<keyword evidence="2" id="KW-0378">Hydrolase</keyword>
<dbReference type="Proteomes" id="UP000031599">
    <property type="component" value="Unassembled WGS sequence"/>
</dbReference>